<organism evidence="6 7">
    <name type="scientific">Pseudomonas putida ND6</name>
    <dbReference type="NCBI Taxonomy" id="231023"/>
    <lineage>
        <taxon>Bacteria</taxon>
        <taxon>Pseudomonadati</taxon>
        <taxon>Pseudomonadota</taxon>
        <taxon>Gammaproteobacteria</taxon>
        <taxon>Pseudomonadales</taxon>
        <taxon>Pseudomonadaceae</taxon>
        <taxon>Pseudomonas</taxon>
    </lineage>
</organism>
<evidence type="ECO:0000256" key="1">
    <source>
        <dbReference type="ARBA" id="ARBA00001933"/>
    </source>
</evidence>
<dbReference type="HOGENOM" id="CLU_192997_0_0_6"/>
<evidence type="ECO:0000313" key="7">
    <source>
        <dbReference type="Proteomes" id="UP000005268"/>
    </source>
</evidence>
<dbReference type="GO" id="GO:0019450">
    <property type="term" value="P:L-cysteine catabolic process to pyruvate"/>
    <property type="evidence" value="ECO:0007669"/>
    <property type="project" value="TreeGrafter"/>
</dbReference>
<keyword evidence="4 6" id="KW-0456">Lyase</keyword>
<dbReference type="InterPro" id="IPR015422">
    <property type="entry name" value="PyrdxlP-dep_Trfase_small"/>
</dbReference>
<dbReference type="SUPFAM" id="SSF53383">
    <property type="entry name" value="PLP-dependent transferases"/>
    <property type="match status" value="1"/>
</dbReference>
<dbReference type="PANTHER" id="PTHR43500:SF1">
    <property type="entry name" value="CYSTATHIONINE BETA-LYASE-RELATED"/>
    <property type="match status" value="1"/>
</dbReference>
<protein>
    <submittedName>
        <fullName evidence="6">Cystathionine beta-lyase</fullName>
    </submittedName>
</protein>
<evidence type="ECO:0000256" key="5">
    <source>
        <dbReference type="RuleBase" id="RU362118"/>
    </source>
</evidence>
<dbReference type="InterPro" id="IPR006233">
    <property type="entry name" value="Cys_b_lyase_bac"/>
</dbReference>
<reference evidence="6 7" key="1">
    <citation type="journal article" date="2012" name="J. Bacteriol.">
        <title>Complete Genome Sequence of the Naphthalene-Degrading Pseudomonas putida Strain ND6.</title>
        <authorList>
            <person name="Li S."/>
            <person name="Zhao H."/>
            <person name="Li Y."/>
            <person name="Niu S."/>
            <person name="Cai B."/>
        </authorList>
    </citation>
    <scope>NUCLEOTIDE SEQUENCE [LARGE SCALE GENOMIC DNA]</scope>
    <source>
        <strain evidence="6 7">ND6</strain>
    </source>
</reference>
<evidence type="ECO:0000256" key="4">
    <source>
        <dbReference type="ARBA" id="ARBA00023239"/>
    </source>
</evidence>
<dbReference type="Pfam" id="PF01053">
    <property type="entry name" value="Cys_Met_Meta_PP"/>
    <property type="match status" value="1"/>
</dbReference>
<dbReference type="GO" id="GO:0019346">
    <property type="term" value="P:transsulfuration"/>
    <property type="evidence" value="ECO:0007669"/>
    <property type="project" value="InterPro"/>
</dbReference>
<dbReference type="InterPro" id="IPR015424">
    <property type="entry name" value="PyrdxlP-dep_Trfase"/>
</dbReference>
<dbReference type="Proteomes" id="UP000005268">
    <property type="component" value="Chromosome"/>
</dbReference>
<dbReference type="Gene3D" id="3.90.1150.10">
    <property type="entry name" value="Aspartate Aminotransferase, domain 1"/>
    <property type="match status" value="1"/>
</dbReference>
<dbReference type="GO" id="GO:0030170">
    <property type="term" value="F:pyridoxal phosphate binding"/>
    <property type="evidence" value="ECO:0007669"/>
    <property type="project" value="InterPro"/>
</dbReference>
<dbReference type="KEGG" id="ppi:YSA_03485"/>
<dbReference type="PANTHER" id="PTHR43500">
    <property type="entry name" value="CYSTATHIONINE BETA-LYASE-RELATED"/>
    <property type="match status" value="1"/>
</dbReference>
<keyword evidence="3 5" id="KW-0663">Pyridoxal phosphate</keyword>
<name>I3UT30_PSEPU</name>
<dbReference type="EMBL" id="CP003588">
    <property type="protein sequence ID" value="AFK68651.1"/>
    <property type="molecule type" value="Genomic_DNA"/>
</dbReference>
<evidence type="ECO:0000256" key="2">
    <source>
        <dbReference type="ARBA" id="ARBA00009077"/>
    </source>
</evidence>
<comment type="cofactor">
    <cofactor evidence="1 5">
        <name>pyridoxal 5'-phosphate</name>
        <dbReference type="ChEBI" id="CHEBI:597326"/>
    </cofactor>
</comment>
<dbReference type="InterPro" id="IPR000277">
    <property type="entry name" value="Cys/Met-Metab_PyrdxlP-dep_enz"/>
</dbReference>
<accession>I3UT30</accession>
<comment type="similarity">
    <text evidence="2 5">Belongs to the trans-sulfuration enzymes family.</text>
</comment>
<proteinExistence type="inferred from homology"/>
<evidence type="ECO:0000313" key="6">
    <source>
        <dbReference type="EMBL" id="AFK68651.1"/>
    </source>
</evidence>
<dbReference type="AlphaFoldDB" id="I3UT30"/>
<sequence length="84" mass="9632">MHLRLKEAEARALQVAEWLKNRPEISRVLHPAFPDCPGHENWKRDFKGSSGLFSVVLQPGYSKQDVARMLDNMSIFGGGARYYR</sequence>
<dbReference type="GO" id="GO:0047804">
    <property type="term" value="F:cysteine-S-conjugate beta-lyase activity"/>
    <property type="evidence" value="ECO:0007669"/>
    <property type="project" value="InterPro"/>
</dbReference>
<gene>
    <name evidence="6" type="ORF">YSA_03485</name>
</gene>
<evidence type="ECO:0000256" key="3">
    <source>
        <dbReference type="ARBA" id="ARBA00022898"/>
    </source>
</evidence>